<comment type="caution">
    <text evidence="7">The sequence shown here is derived from an EMBL/GenBank/DDBJ whole genome shotgun (WGS) entry which is preliminary data.</text>
</comment>
<evidence type="ECO:0000313" key="8">
    <source>
        <dbReference type="Proteomes" id="UP001374579"/>
    </source>
</evidence>
<dbReference type="InterPro" id="IPR045058">
    <property type="entry name" value="GIMA/IAN/Toc"/>
</dbReference>
<dbReference type="EMBL" id="JBAMIC010000011">
    <property type="protein sequence ID" value="KAK7100338.1"/>
    <property type="molecule type" value="Genomic_DNA"/>
</dbReference>
<protein>
    <submittedName>
        <fullName evidence="7">Uncharacterized protein</fullName>
    </submittedName>
</protein>
<keyword evidence="8" id="KW-1185">Reference proteome</keyword>
<dbReference type="SMART" id="SM00506">
    <property type="entry name" value="A1pp"/>
    <property type="match status" value="1"/>
</dbReference>
<dbReference type="GO" id="GO:0005525">
    <property type="term" value="F:GTP binding"/>
    <property type="evidence" value="ECO:0007669"/>
    <property type="project" value="UniProtKB-KW"/>
</dbReference>
<feature type="domain" description="Macro" evidence="5">
    <location>
        <begin position="182"/>
        <end position="369"/>
    </location>
</feature>
<dbReference type="InterPro" id="IPR006703">
    <property type="entry name" value="G_AIG1"/>
</dbReference>
<accession>A0AAN9G985</accession>
<dbReference type="PANTHER" id="PTHR10903">
    <property type="entry name" value="GTPASE, IMAP FAMILY MEMBER-RELATED"/>
    <property type="match status" value="1"/>
</dbReference>
<dbReference type="Pfam" id="PF01661">
    <property type="entry name" value="Macro"/>
    <property type="match status" value="1"/>
</dbReference>
<proteinExistence type="inferred from homology"/>
<dbReference type="PROSITE" id="PS51720">
    <property type="entry name" value="G_AIG1"/>
    <property type="match status" value="1"/>
</dbReference>
<dbReference type="SUPFAM" id="SSF52949">
    <property type="entry name" value="Macro domain-like"/>
    <property type="match status" value="1"/>
</dbReference>
<evidence type="ECO:0000259" key="6">
    <source>
        <dbReference type="PROSITE" id="PS51720"/>
    </source>
</evidence>
<keyword evidence="2" id="KW-0547">Nucleotide-binding</keyword>
<evidence type="ECO:0000256" key="1">
    <source>
        <dbReference type="ARBA" id="ARBA00008535"/>
    </source>
</evidence>
<dbReference type="InterPro" id="IPR002589">
    <property type="entry name" value="Macro_dom"/>
</dbReference>
<keyword evidence="3" id="KW-0342">GTP-binding</keyword>
<dbReference type="InterPro" id="IPR027417">
    <property type="entry name" value="P-loop_NTPase"/>
</dbReference>
<comment type="similarity">
    <text evidence="1">Belongs to the TRAFAC class TrmE-Era-EngA-EngB-Septin-like GTPase superfamily. AIG1/Toc34/Toc159-like paraseptin GTPase family. IAN subfamily.</text>
</comment>
<sequence length="636" mass="70331">MATGGHDPRQPPAPEASSDSDVPRLAEFPGSKAYSLQFKSISRAGKEQVVNDKEVVVLADSEEERRKLETVSEKFVRTGAQVDHPNQLLVLTDKGTRKSCPDKWIQPVMETLRTEMKVGVYKIITTGLGAEELKRQVDLVFSETGLSCTQSKNNQSLLLISTNREDIEKAEQFVEDKQIDLASAGEFVTSSKLRVSAFDADITQLCVECIVSAVDRHLSCSGGVSRAIAKAAGKKLVDELKKRLNDYGPAKVTDVVSTTGGKLQSKKVLHAVGPRWKDYQKKDLCEQDLTNTVFKCLVRASDLGLATIAIPAVSSGSFQVPPDVATKSYQTAVNRFDRRGGSTSLQHIFFVDINKSVIPLFRQSFRELNMQDLPGKTNKDLRVVLVGKMGVGKSALGNNLLGKPDTFKSKKSFASVTDKAGRGITELPEHQIELQVVDTPGLFEPGDTQKEQIKQIQKEVVKSMSLLLPGPHVILVVVRAERFSSTEASIYKQVQTLFPDLCDYMMVVFTDVDSDNELENLLKKPEPKMKDLNKDCGGKVAGINNKHESPAELKRQIDQLTTKVLDLYKANGERFYSNEIIARCLQLLMSRENSHKTLEEVKQEVLAGNEANLEEIRTNKEVQQGFTDTQSTCAIL</sequence>
<dbReference type="PANTHER" id="PTHR10903:SF184">
    <property type="entry name" value="GTP-BINDING PROTEIN A"/>
    <property type="match status" value="1"/>
</dbReference>
<evidence type="ECO:0000259" key="5">
    <source>
        <dbReference type="PROSITE" id="PS51154"/>
    </source>
</evidence>
<evidence type="ECO:0000256" key="3">
    <source>
        <dbReference type="ARBA" id="ARBA00023134"/>
    </source>
</evidence>
<dbReference type="AlphaFoldDB" id="A0AAN9G985"/>
<evidence type="ECO:0000256" key="4">
    <source>
        <dbReference type="SAM" id="MobiDB-lite"/>
    </source>
</evidence>
<dbReference type="Proteomes" id="UP001374579">
    <property type="component" value="Unassembled WGS sequence"/>
</dbReference>
<organism evidence="7 8">
    <name type="scientific">Littorina saxatilis</name>
    <dbReference type="NCBI Taxonomy" id="31220"/>
    <lineage>
        <taxon>Eukaryota</taxon>
        <taxon>Metazoa</taxon>
        <taxon>Spiralia</taxon>
        <taxon>Lophotrochozoa</taxon>
        <taxon>Mollusca</taxon>
        <taxon>Gastropoda</taxon>
        <taxon>Caenogastropoda</taxon>
        <taxon>Littorinimorpha</taxon>
        <taxon>Littorinoidea</taxon>
        <taxon>Littorinidae</taxon>
        <taxon>Littorina</taxon>
    </lineage>
</organism>
<name>A0AAN9G985_9CAEN</name>
<dbReference type="PROSITE" id="PS51154">
    <property type="entry name" value="MACRO"/>
    <property type="match status" value="1"/>
</dbReference>
<dbReference type="SUPFAM" id="SSF52540">
    <property type="entry name" value="P-loop containing nucleoside triphosphate hydrolases"/>
    <property type="match status" value="1"/>
</dbReference>
<dbReference type="Gene3D" id="3.40.50.300">
    <property type="entry name" value="P-loop containing nucleotide triphosphate hydrolases"/>
    <property type="match status" value="1"/>
</dbReference>
<dbReference type="InterPro" id="IPR043472">
    <property type="entry name" value="Macro_dom-like"/>
</dbReference>
<reference evidence="7 8" key="1">
    <citation type="submission" date="2024-02" db="EMBL/GenBank/DDBJ databases">
        <title>Chromosome-scale genome assembly of the rough periwinkle Littorina saxatilis.</title>
        <authorList>
            <person name="De Jode A."/>
            <person name="Faria R."/>
            <person name="Formenti G."/>
            <person name="Sims Y."/>
            <person name="Smith T.P."/>
            <person name="Tracey A."/>
            <person name="Wood J.M.D."/>
            <person name="Zagrodzka Z.B."/>
            <person name="Johannesson K."/>
            <person name="Butlin R.K."/>
            <person name="Leder E.H."/>
        </authorList>
    </citation>
    <scope>NUCLEOTIDE SEQUENCE [LARGE SCALE GENOMIC DNA]</scope>
    <source>
        <strain evidence="7">Snail1</strain>
        <tissue evidence="7">Muscle</tissue>
    </source>
</reference>
<gene>
    <name evidence="7" type="ORF">V1264_023310</name>
</gene>
<dbReference type="Gene3D" id="3.40.220.10">
    <property type="entry name" value="Leucine Aminopeptidase, subunit E, domain 1"/>
    <property type="match status" value="1"/>
</dbReference>
<feature type="region of interest" description="Disordered" evidence="4">
    <location>
        <begin position="1"/>
        <end position="26"/>
    </location>
</feature>
<evidence type="ECO:0000256" key="2">
    <source>
        <dbReference type="ARBA" id="ARBA00022741"/>
    </source>
</evidence>
<feature type="domain" description="AIG1-type G" evidence="6">
    <location>
        <begin position="378"/>
        <end position="585"/>
    </location>
</feature>
<evidence type="ECO:0000313" key="7">
    <source>
        <dbReference type="EMBL" id="KAK7100338.1"/>
    </source>
</evidence>
<dbReference type="Pfam" id="PF04548">
    <property type="entry name" value="AIG1"/>
    <property type="match status" value="1"/>
</dbReference>